<sequence length="74" mass="7233">MNAALPIALIAAGLVAILAARDRVRTIIGAELVVLGAIAAAVSSGDPNMVAVASAVGVADTLLLVAAAFKLSHD</sequence>
<dbReference type="KEGG" id="tuz:TUZN_0998"/>
<dbReference type="Proteomes" id="UP000008138">
    <property type="component" value="Chromosome"/>
</dbReference>
<dbReference type="EMBL" id="CP002590">
    <property type="protein sequence ID" value="AEA12480.1"/>
    <property type="molecule type" value="Genomic_DNA"/>
</dbReference>
<proteinExistence type="predicted"/>
<keyword evidence="3" id="KW-1185">Reference proteome</keyword>
<dbReference type="RefSeq" id="WP_013679816.1">
    <property type="nucleotide sequence ID" value="NC_015315.1"/>
</dbReference>
<dbReference type="STRING" id="999630.TUZN_0998"/>
<keyword evidence="1" id="KW-0472">Membrane</keyword>
<accession>F2L684</accession>
<evidence type="ECO:0000313" key="2">
    <source>
        <dbReference type="EMBL" id="AEA12480.1"/>
    </source>
</evidence>
<gene>
    <name evidence="2" type="ordered locus">TUZN_0998</name>
</gene>
<reference evidence="2 3" key="1">
    <citation type="journal article" date="2011" name="J. Bacteriol.">
        <title>Complete genome sequence of the thermoacidophilic crenarchaeon Thermoproteus uzoniensis 768-20.</title>
        <authorList>
            <person name="Mardanov A.V."/>
            <person name="Gumerov V.M."/>
            <person name="Beletsky A.V."/>
            <person name="Prokofeva M.I."/>
            <person name="Bonch-Osmolovskaya E.A."/>
            <person name="Ravin N.V."/>
            <person name="Skryabin K.G."/>
        </authorList>
    </citation>
    <scope>NUCLEOTIDE SEQUENCE [LARGE SCALE GENOMIC DNA]</scope>
    <source>
        <strain evidence="2 3">768-20</strain>
    </source>
</reference>
<feature type="transmembrane region" description="Helical" evidence="1">
    <location>
        <begin position="49"/>
        <end position="69"/>
    </location>
</feature>
<dbReference type="AlphaFoldDB" id="F2L684"/>
<organism evidence="2 3">
    <name type="scientific">Thermoproteus uzoniensis (strain 768-20)</name>
    <dbReference type="NCBI Taxonomy" id="999630"/>
    <lineage>
        <taxon>Archaea</taxon>
        <taxon>Thermoproteota</taxon>
        <taxon>Thermoprotei</taxon>
        <taxon>Thermoproteales</taxon>
        <taxon>Thermoproteaceae</taxon>
        <taxon>Thermoproteus</taxon>
    </lineage>
</organism>
<keyword evidence="1" id="KW-1133">Transmembrane helix</keyword>
<name>F2L684_THEU7</name>
<dbReference type="eggNOG" id="arCOG08082">
    <property type="taxonomic scope" value="Archaea"/>
</dbReference>
<dbReference type="HOGENOM" id="CLU_197254_0_0_2"/>
<evidence type="ECO:0000313" key="3">
    <source>
        <dbReference type="Proteomes" id="UP000008138"/>
    </source>
</evidence>
<protein>
    <submittedName>
        <fullName evidence="2">Uncharacterized protein</fullName>
    </submittedName>
</protein>
<dbReference type="GeneID" id="10360529"/>
<reference key="2">
    <citation type="submission" date="2011-03" db="EMBL/GenBank/DDBJ databases">
        <title>Complete genome sequence of the thermoacidophilic crenarchaeon Thermoproteus uzoniensis 768-20.</title>
        <authorList>
            <person name="Mardanov A.V."/>
            <person name="Gumerov V.M."/>
            <person name="Beletsky A.V."/>
            <person name="Prokofeva M.I."/>
            <person name="Bonch-Osmolovskaya E.A."/>
            <person name="Ravin N.V."/>
            <person name="Skryabin K.G."/>
        </authorList>
    </citation>
    <scope>NUCLEOTIDE SEQUENCE</scope>
    <source>
        <strain>768-20</strain>
    </source>
</reference>
<keyword evidence="1" id="KW-0812">Transmembrane</keyword>
<evidence type="ECO:0000256" key="1">
    <source>
        <dbReference type="SAM" id="Phobius"/>
    </source>
</evidence>